<protein>
    <submittedName>
        <fullName evidence="1">Uncharacterized protein</fullName>
    </submittedName>
</protein>
<dbReference type="Proteomes" id="UP000055035">
    <property type="component" value="Unassembled WGS sequence"/>
</dbReference>
<dbReference type="STRING" id="456.Ljor_1340"/>
<proteinExistence type="predicted"/>
<evidence type="ECO:0000313" key="1">
    <source>
        <dbReference type="EMBL" id="KTD17034.1"/>
    </source>
</evidence>
<dbReference type="OrthoDB" id="5653907at2"/>
<dbReference type="PATRIC" id="fig|456.5.peg.1434"/>
<gene>
    <name evidence="1" type="ORF">Ljor_1340</name>
</gene>
<name>A0A0W0VAA7_9GAMM</name>
<dbReference type="RefSeq" id="WP_058470835.1">
    <property type="nucleotide sequence ID" value="NZ_CAAAIC010000003.1"/>
</dbReference>
<reference evidence="1 2" key="1">
    <citation type="submission" date="2015-11" db="EMBL/GenBank/DDBJ databases">
        <title>Genomic analysis of 38 Legionella species identifies large and diverse effector repertoires.</title>
        <authorList>
            <person name="Burstein D."/>
            <person name="Amaro F."/>
            <person name="Zusman T."/>
            <person name="Lifshitz Z."/>
            <person name="Cohen O."/>
            <person name="Gilbert J.A."/>
            <person name="Pupko T."/>
            <person name="Shuman H.A."/>
            <person name="Segal G."/>
        </authorList>
    </citation>
    <scope>NUCLEOTIDE SEQUENCE [LARGE SCALE GENOMIC DNA]</scope>
    <source>
        <strain evidence="1 2">BL-540</strain>
    </source>
</reference>
<evidence type="ECO:0000313" key="2">
    <source>
        <dbReference type="Proteomes" id="UP000055035"/>
    </source>
</evidence>
<keyword evidence="2" id="KW-1185">Reference proteome</keyword>
<accession>A0A0W0VAA7</accession>
<dbReference type="AlphaFoldDB" id="A0A0W0VAA7"/>
<sequence length="143" mass="16567">MALSPTAKQLFHNLLEDYKHSKDKHHHSIYNKLLIILDEIKSRPALYSDHKLISLLSTSAHVLAENNPHFSSCISKFIITYHQKHPLTLLIECDEFLESNDEEYSTAEQSSFSPFFKELQQALEIRAKRMENPDTKAKFSLLP</sequence>
<dbReference type="EMBL" id="LNYJ01000011">
    <property type="protein sequence ID" value="KTD17034.1"/>
    <property type="molecule type" value="Genomic_DNA"/>
</dbReference>
<organism evidence="1 2">
    <name type="scientific">Legionella jordanis</name>
    <dbReference type="NCBI Taxonomy" id="456"/>
    <lineage>
        <taxon>Bacteria</taxon>
        <taxon>Pseudomonadati</taxon>
        <taxon>Pseudomonadota</taxon>
        <taxon>Gammaproteobacteria</taxon>
        <taxon>Legionellales</taxon>
        <taxon>Legionellaceae</taxon>
        <taxon>Legionella</taxon>
    </lineage>
</organism>
<comment type="caution">
    <text evidence="1">The sequence shown here is derived from an EMBL/GenBank/DDBJ whole genome shotgun (WGS) entry which is preliminary data.</text>
</comment>